<evidence type="ECO:0000259" key="13">
    <source>
        <dbReference type="PROSITE" id="PS51230"/>
    </source>
</evidence>
<dbReference type="Gene3D" id="1.10.418.10">
    <property type="entry name" value="Calponin-like domain"/>
    <property type="match status" value="1"/>
</dbReference>
<dbReference type="PANTHER" id="PTHR10623">
    <property type="entry name" value="MICROTUBULE-ASSOCIATED PROTEIN RP/EB FAMILY MEMBER"/>
    <property type="match status" value="1"/>
</dbReference>
<evidence type="ECO:0000256" key="7">
    <source>
        <dbReference type="ARBA" id="ARBA00023212"/>
    </source>
</evidence>
<protein>
    <recommendedName>
        <fullName evidence="17">Microtubule-associated protein RP/EB family member 1C</fullName>
    </recommendedName>
</protein>
<evidence type="ECO:0000256" key="9">
    <source>
        <dbReference type="ARBA" id="ARBA00060413"/>
    </source>
</evidence>
<dbReference type="Proteomes" id="UP001154282">
    <property type="component" value="Unassembled WGS sequence"/>
</dbReference>
<dbReference type="InterPro" id="IPR004953">
    <property type="entry name" value="EB1_C"/>
</dbReference>
<organism evidence="15 16">
    <name type="scientific">Linum tenue</name>
    <dbReference type="NCBI Taxonomy" id="586396"/>
    <lineage>
        <taxon>Eukaryota</taxon>
        <taxon>Viridiplantae</taxon>
        <taxon>Streptophyta</taxon>
        <taxon>Embryophyta</taxon>
        <taxon>Tracheophyta</taxon>
        <taxon>Spermatophyta</taxon>
        <taxon>Magnoliopsida</taxon>
        <taxon>eudicotyledons</taxon>
        <taxon>Gunneridae</taxon>
        <taxon>Pentapetalae</taxon>
        <taxon>rosids</taxon>
        <taxon>fabids</taxon>
        <taxon>Malpighiales</taxon>
        <taxon>Linaceae</taxon>
        <taxon>Linum</taxon>
    </lineage>
</organism>
<keyword evidence="8" id="KW-0131">Cell cycle</keyword>
<feature type="region of interest" description="Disordered" evidence="11">
    <location>
        <begin position="125"/>
        <end position="199"/>
    </location>
</feature>
<feature type="domain" description="EB1 C-terminal" evidence="13">
    <location>
        <begin position="191"/>
        <end position="261"/>
    </location>
</feature>
<keyword evidence="7" id="KW-0206">Cytoskeleton</keyword>
<dbReference type="AlphaFoldDB" id="A0AAV0JAA8"/>
<keyword evidence="3" id="KW-0963">Cytoplasm</keyword>
<keyword evidence="4" id="KW-0132">Cell division</keyword>
<feature type="compositionally biased region" description="Low complexity" evidence="11">
    <location>
        <begin position="170"/>
        <end position="179"/>
    </location>
</feature>
<dbReference type="PROSITE" id="PS51230">
    <property type="entry name" value="EB1_C"/>
    <property type="match status" value="1"/>
</dbReference>
<evidence type="ECO:0000256" key="6">
    <source>
        <dbReference type="ARBA" id="ARBA00022776"/>
    </source>
</evidence>
<comment type="caution">
    <text evidence="15">The sequence shown here is derived from an EMBL/GenBank/DDBJ whole genome shotgun (WGS) entry which is preliminary data.</text>
</comment>
<evidence type="ECO:0000256" key="11">
    <source>
        <dbReference type="SAM" id="MobiDB-lite"/>
    </source>
</evidence>
<dbReference type="Pfam" id="PF00307">
    <property type="entry name" value="CH"/>
    <property type="match status" value="1"/>
</dbReference>
<dbReference type="GO" id="GO:0005819">
    <property type="term" value="C:spindle"/>
    <property type="evidence" value="ECO:0007669"/>
    <property type="project" value="UniProtKB-SubCell"/>
</dbReference>
<evidence type="ECO:0000256" key="4">
    <source>
        <dbReference type="ARBA" id="ARBA00022618"/>
    </source>
</evidence>
<gene>
    <name evidence="14" type="ORF">LITE_LOCUS12957</name>
    <name evidence="15" type="ORF">LITE_LOCUS13128</name>
</gene>
<dbReference type="Gene3D" id="1.20.5.1430">
    <property type="match status" value="1"/>
</dbReference>
<dbReference type="PROSITE" id="PS50021">
    <property type="entry name" value="CH"/>
    <property type="match status" value="1"/>
</dbReference>
<dbReference type="SUPFAM" id="SSF140612">
    <property type="entry name" value="EB1 dimerisation domain-like"/>
    <property type="match status" value="1"/>
</dbReference>
<evidence type="ECO:0000259" key="12">
    <source>
        <dbReference type="PROSITE" id="PS50021"/>
    </source>
</evidence>
<dbReference type="Pfam" id="PF03271">
    <property type="entry name" value="EB1"/>
    <property type="match status" value="1"/>
</dbReference>
<dbReference type="EMBL" id="CAMGYJ010000004">
    <property type="protein sequence ID" value="CAI0406204.1"/>
    <property type="molecule type" value="Genomic_DNA"/>
</dbReference>
<dbReference type="GO" id="GO:0008017">
    <property type="term" value="F:microtubule binding"/>
    <property type="evidence" value="ECO:0007669"/>
    <property type="project" value="InterPro"/>
</dbReference>
<keyword evidence="6" id="KW-0498">Mitosis</keyword>
<accession>A0AAV0JAA8</accession>
<dbReference type="GO" id="GO:0009652">
    <property type="term" value="P:thigmotropism"/>
    <property type="evidence" value="ECO:0007669"/>
    <property type="project" value="UniProtKB-ARBA"/>
</dbReference>
<evidence type="ECO:0000256" key="10">
    <source>
        <dbReference type="PROSITE-ProRule" id="PRU00576"/>
    </source>
</evidence>
<dbReference type="InterPro" id="IPR036872">
    <property type="entry name" value="CH_dom_sf"/>
</dbReference>
<comment type="similarity">
    <text evidence="2">Belongs to the MAPRE family.</text>
</comment>
<dbReference type="CDD" id="cd00014">
    <property type="entry name" value="CH_SF"/>
    <property type="match status" value="1"/>
</dbReference>
<evidence type="ECO:0000313" key="14">
    <source>
        <dbReference type="EMBL" id="CAI0405715.1"/>
    </source>
</evidence>
<keyword evidence="5 10" id="KW-0493">Microtubule</keyword>
<dbReference type="EMBL" id="CAMGYJ010000004">
    <property type="protein sequence ID" value="CAI0405715.1"/>
    <property type="molecule type" value="Genomic_DNA"/>
</dbReference>
<proteinExistence type="inferred from homology"/>
<feature type="compositionally biased region" description="Basic and acidic residues" evidence="11">
    <location>
        <begin position="127"/>
        <end position="141"/>
    </location>
</feature>
<evidence type="ECO:0000313" key="15">
    <source>
        <dbReference type="EMBL" id="CAI0406204.1"/>
    </source>
</evidence>
<evidence type="ECO:0008006" key="17">
    <source>
        <dbReference type="Google" id="ProtNLM"/>
    </source>
</evidence>
<evidence type="ECO:0000256" key="2">
    <source>
        <dbReference type="ARBA" id="ARBA00010729"/>
    </source>
</evidence>
<dbReference type="GO" id="GO:0009524">
    <property type="term" value="C:phragmoplast"/>
    <property type="evidence" value="ECO:0007669"/>
    <property type="project" value="UniProtKB-SubCell"/>
</dbReference>
<keyword evidence="16" id="KW-1185">Reference proteome</keyword>
<dbReference type="GO" id="GO:0005874">
    <property type="term" value="C:microtubule"/>
    <property type="evidence" value="ECO:0007669"/>
    <property type="project" value="UniProtKB-KW"/>
</dbReference>
<evidence type="ECO:0000313" key="16">
    <source>
        <dbReference type="Proteomes" id="UP001154282"/>
    </source>
</evidence>
<reference evidence="15" key="1">
    <citation type="submission" date="2022-08" db="EMBL/GenBank/DDBJ databases">
        <authorList>
            <person name="Gutierrez-Valencia J."/>
        </authorList>
    </citation>
    <scope>NUCLEOTIDE SEQUENCE</scope>
</reference>
<comment type="subcellular location">
    <subcellularLocation>
        <location evidence="9">Cytoplasm</location>
        <location evidence="9">Cytoskeleton</location>
        <location evidence="9">Phragmoplast</location>
    </subcellularLocation>
    <subcellularLocation>
        <location evidence="1">Cytoplasm</location>
        <location evidence="1">Cytoskeleton</location>
        <location evidence="1">Spindle</location>
    </subcellularLocation>
</comment>
<evidence type="ECO:0000256" key="8">
    <source>
        <dbReference type="ARBA" id="ARBA00023306"/>
    </source>
</evidence>
<sequence>MATKIGMMDAAYFVGRSEILAWINSTLQLNLSKVEEACSGAVHCQLLDAVHPGMVPMHKVNFDAKSEYEMIQNYKVLQDVFNKLKITKHIEVSKLVKGRPLDNLEFMQWLKRYCDSVNGGLVSYNPIERREGSKGGKEVGKKGPPAQTSAKGTAAAPKAQSHHGRRHESSSSVNSNSSSTLNVKAARPPPPAPAYEEQVRVRSNQITELKLSVDSLEKERDYYFAKLRDVELFCQSPGLEGLPVIAAIQQILYAADNDGSAVAEARAMMSLNLLSSEEKMVNPDSQKRKSIRNLDVEAAGINNLSPRQRFPDATDVHCSGSPLMTY</sequence>
<dbReference type="InterPro" id="IPR036133">
    <property type="entry name" value="EB1_C_sf"/>
</dbReference>
<name>A0AAV0JAA8_9ROSI</name>
<feature type="domain" description="Calponin-homology (CH)" evidence="12">
    <location>
        <begin position="13"/>
        <end position="115"/>
    </location>
</feature>
<dbReference type="InterPro" id="IPR027328">
    <property type="entry name" value="MAPRE"/>
</dbReference>
<dbReference type="FunFam" id="1.10.418.10:FF:000028">
    <property type="entry name" value="RP/EB family microtubule-associated protein"/>
    <property type="match status" value="1"/>
</dbReference>
<dbReference type="GO" id="GO:0051301">
    <property type="term" value="P:cell division"/>
    <property type="evidence" value="ECO:0007669"/>
    <property type="project" value="UniProtKB-KW"/>
</dbReference>
<evidence type="ECO:0000256" key="3">
    <source>
        <dbReference type="ARBA" id="ARBA00022490"/>
    </source>
</evidence>
<dbReference type="SUPFAM" id="SSF47576">
    <property type="entry name" value="Calponin-homology domain, CH-domain"/>
    <property type="match status" value="1"/>
</dbReference>
<dbReference type="InterPro" id="IPR001715">
    <property type="entry name" value="CH_dom"/>
</dbReference>
<evidence type="ECO:0000256" key="1">
    <source>
        <dbReference type="ARBA" id="ARBA00004186"/>
    </source>
</evidence>
<evidence type="ECO:0000256" key="5">
    <source>
        <dbReference type="ARBA" id="ARBA00022701"/>
    </source>
</evidence>